<reference evidence="4" key="2">
    <citation type="journal article" date="2008" name="Nucleic Acids Res.">
        <title>The rice annotation project database (RAP-DB): 2008 update.</title>
        <authorList>
            <consortium name="The rice annotation project (RAP)"/>
        </authorList>
    </citation>
    <scope>GENOME REANNOTATION</scope>
    <source>
        <strain evidence="4">cv. Nipponbare</strain>
    </source>
</reference>
<name>Q69SM4_ORYSJ</name>
<evidence type="ECO:0000313" key="3">
    <source>
        <dbReference type="EMBL" id="BAD36011.1"/>
    </source>
</evidence>
<organism evidence="3 4">
    <name type="scientific">Oryza sativa subsp. japonica</name>
    <name type="common">Rice</name>
    <dbReference type="NCBI Taxonomy" id="39947"/>
    <lineage>
        <taxon>Eukaryota</taxon>
        <taxon>Viridiplantae</taxon>
        <taxon>Streptophyta</taxon>
        <taxon>Embryophyta</taxon>
        <taxon>Tracheophyta</taxon>
        <taxon>Spermatophyta</taxon>
        <taxon>Magnoliopsida</taxon>
        <taxon>Liliopsida</taxon>
        <taxon>Poales</taxon>
        <taxon>Poaceae</taxon>
        <taxon>BOP clade</taxon>
        <taxon>Oryzoideae</taxon>
        <taxon>Oryzeae</taxon>
        <taxon>Oryzinae</taxon>
        <taxon>Oryza</taxon>
        <taxon>Oryza sativa</taxon>
    </lineage>
</organism>
<feature type="compositionally biased region" description="Basic and acidic residues" evidence="1">
    <location>
        <begin position="1"/>
        <end position="14"/>
    </location>
</feature>
<reference evidence="4" key="1">
    <citation type="journal article" date="2005" name="Nature">
        <title>The map-based sequence of the rice genome.</title>
        <authorList>
            <consortium name="International rice genome sequencing project (IRGSP)"/>
            <person name="Matsumoto T."/>
            <person name="Wu J."/>
            <person name="Kanamori H."/>
            <person name="Katayose Y."/>
            <person name="Fujisawa M."/>
            <person name="Namiki N."/>
            <person name="Mizuno H."/>
            <person name="Yamamoto K."/>
            <person name="Antonio B.A."/>
            <person name="Baba T."/>
            <person name="Sakata K."/>
            <person name="Nagamura Y."/>
            <person name="Aoki H."/>
            <person name="Arikawa K."/>
            <person name="Arita K."/>
            <person name="Bito T."/>
            <person name="Chiden Y."/>
            <person name="Fujitsuka N."/>
            <person name="Fukunaka R."/>
            <person name="Hamada M."/>
            <person name="Harada C."/>
            <person name="Hayashi A."/>
            <person name="Hijishita S."/>
            <person name="Honda M."/>
            <person name="Hosokawa S."/>
            <person name="Ichikawa Y."/>
            <person name="Idonuma A."/>
            <person name="Iijima M."/>
            <person name="Ikeda M."/>
            <person name="Ikeno M."/>
            <person name="Ito K."/>
            <person name="Ito S."/>
            <person name="Ito T."/>
            <person name="Ito Y."/>
            <person name="Ito Y."/>
            <person name="Iwabuchi A."/>
            <person name="Kamiya K."/>
            <person name="Karasawa W."/>
            <person name="Kurita K."/>
            <person name="Katagiri S."/>
            <person name="Kikuta A."/>
            <person name="Kobayashi H."/>
            <person name="Kobayashi N."/>
            <person name="Machita K."/>
            <person name="Maehara T."/>
            <person name="Masukawa M."/>
            <person name="Mizubayashi T."/>
            <person name="Mukai Y."/>
            <person name="Nagasaki H."/>
            <person name="Nagata Y."/>
            <person name="Naito S."/>
            <person name="Nakashima M."/>
            <person name="Nakama Y."/>
            <person name="Nakamichi Y."/>
            <person name="Nakamura M."/>
            <person name="Meguro A."/>
            <person name="Negishi M."/>
            <person name="Ohta I."/>
            <person name="Ohta T."/>
            <person name="Okamoto M."/>
            <person name="Ono N."/>
            <person name="Saji S."/>
            <person name="Sakaguchi M."/>
            <person name="Sakai K."/>
            <person name="Shibata M."/>
            <person name="Shimokawa T."/>
            <person name="Song J."/>
            <person name="Takazaki Y."/>
            <person name="Terasawa K."/>
            <person name="Tsugane M."/>
            <person name="Tsuji K."/>
            <person name="Ueda S."/>
            <person name="Waki K."/>
            <person name="Yamagata H."/>
            <person name="Yamamoto M."/>
            <person name="Yamamoto S."/>
            <person name="Yamane H."/>
            <person name="Yoshiki S."/>
            <person name="Yoshihara R."/>
            <person name="Yukawa K."/>
            <person name="Zhong H."/>
            <person name="Yano M."/>
            <person name="Yuan Q."/>
            <person name="Ouyang S."/>
            <person name="Liu J."/>
            <person name="Jones K.M."/>
            <person name="Gansberger K."/>
            <person name="Moffat K."/>
            <person name="Hill J."/>
            <person name="Bera J."/>
            <person name="Fadrosh D."/>
            <person name="Jin S."/>
            <person name="Johri S."/>
            <person name="Kim M."/>
            <person name="Overton L."/>
            <person name="Reardon M."/>
            <person name="Tsitrin T."/>
            <person name="Vuong H."/>
            <person name="Weaver B."/>
            <person name="Ciecko A."/>
            <person name="Tallon L."/>
            <person name="Jackson J."/>
            <person name="Pai G."/>
            <person name="Aken S.V."/>
            <person name="Utterback T."/>
            <person name="Reidmuller S."/>
            <person name="Feldblyum T."/>
            <person name="Hsiao J."/>
            <person name="Zismann V."/>
            <person name="Iobst S."/>
            <person name="de Vazeille A.R."/>
            <person name="Buell C.R."/>
            <person name="Ying K."/>
            <person name="Li Y."/>
            <person name="Lu T."/>
            <person name="Huang Y."/>
            <person name="Zhao Q."/>
            <person name="Feng Q."/>
            <person name="Zhang L."/>
            <person name="Zhu J."/>
            <person name="Weng Q."/>
            <person name="Mu J."/>
            <person name="Lu Y."/>
            <person name="Fan D."/>
            <person name="Liu Y."/>
            <person name="Guan J."/>
            <person name="Zhang Y."/>
            <person name="Yu S."/>
            <person name="Liu X."/>
            <person name="Zhang Y."/>
            <person name="Hong G."/>
            <person name="Han B."/>
            <person name="Choisne N."/>
            <person name="Demange N."/>
            <person name="Orjeda G."/>
            <person name="Samain S."/>
            <person name="Cattolico L."/>
            <person name="Pelletier E."/>
            <person name="Couloux A."/>
            <person name="Segurens B."/>
            <person name="Wincker P."/>
            <person name="D'Hont A."/>
            <person name="Scarpelli C."/>
            <person name="Weissenbach J."/>
            <person name="Salanoubat M."/>
            <person name="Quetier F."/>
            <person name="Yu Y."/>
            <person name="Kim H.R."/>
            <person name="Rambo T."/>
            <person name="Currie J."/>
            <person name="Collura K."/>
            <person name="Luo M."/>
            <person name="Yang T."/>
            <person name="Ammiraju J.S.S."/>
            <person name="Engler F."/>
            <person name="Soderlund C."/>
            <person name="Wing R.A."/>
            <person name="Palmer L.E."/>
            <person name="de la Bastide M."/>
            <person name="Spiegel L."/>
            <person name="Nascimento L."/>
            <person name="Zutavern T."/>
            <person name="O'Shaughnessy A."/>
            <person name="Dike S."/>
            <person name="Dedhia N."/>
            <person name="Preston R."/>
            <person name="Balija V."/>
            <person name="McCombie W.R."/>
            <person name="Chow T."/>
            <person name="Chen H."/>
            <person name="Chung M."/>
            <person name="Chen C."/>
            <person name="Shaw J."/>
            <person name="Wu H."/>
            <person name="Hsiao K."/>
            <person name="Chao Y."/>
            <person name="Chu M."/>
            <person name="Cheng C."/>
            <person name="Hour A."/>
            <person name="Lee P."/>
            <person name="Lin S."/>
            <person name="Lin Y."/>
            <person name="Liou J."/>
            <person name="Liu S."/>
            <person name="Hsing Y."/>
            <person name="Raghuvanshi S."/>
            <person name="Mohanty A."/>
            <person name="Bharti A.K."/>
            <person name="Gaur A."/>
            <person name="Gupta V."/>
            <person name="Kumar D."/>
            <person name="Ravi V."/>
            <person name="Vij S."/>
            <person name="Kapur A."/>
            <person name="Khurana P."/>
            <person name="Khurana P."/>
            <person name="Khurana J.P."/>
            <person name="Tyagi A.K."/>
            <person name="Gaikwad K."/>
            <person name="Singh A."/>
            <person name="Dalal V."/>
            <person name="Srivastava S."/>
            <person name="Dixit A."/>
            <person name="Pal A.K."/>
            <person name="Ghazi I.A."/>
            <person name="Yadav M."/>
            <person name="Pandit A."/>
            <person name="Bhargava A."/>
            <person name="Sureshbabu K."/>
            <person name="Batra K."/>
            <person name="Sharma T.R."/>
            <person name="Mohapatra T."/>
            <person name="Singh N.K."/>
            <person name="Messing J."/>
            <person name="Nelson A.B."/>
            <person name="Fuks G."/>
            <person name="Kavchok S."/>
            <person name="Keizer G."/>
            <person name="Linton E."/>
            <person name="Llaca V."/>
            <person name="Song R."/>
            <person name="Tanyolac B."/>
            <person name="Young S."/>
            <person name="Ho-Il K."/>
            <person name="Hahn J.H."/>
            <person name="Sangsakoo G."/>
            <person name="Vanavichit A."/>
            <person name="de Mattos Luiz.A.T."/>
            <person name="Zimmer P.D."/>
            <person name="Malone G."/>
            <person name="Dellagostin O."/>
            <person name="de Oliveira A.C."/>
            <person name="Bevan M."/>
            <person name="Bancroft I."/>
            <person name="Minx P."/>
            <person name="Cordum H."/>
            <person name="Wilson R."/>
            <person name="Cheng Z."/>
            <person name="Jin W."/>
            <person name="Jiang J."/>
            <person name="Leong S.A."/>
            <person name="Iwama H."/>
            <person name="Gojobori T."/>
            <person name="Itoh T."/>
            <person name="Niimura Y."/>
            <person name="Fujii Y."/>
            <person name="Habara T."/>
            <person name="Sakai H."/>
            <person name="Sato Y."/>
            <person name="Wilson G."/>
            <person name="Kumar K."/>
            <person name="McCouch S."/>
            <person name="Juretic N."/>
            <person name="Hoen D."/>
            <person name="Wright S."/>
            <person name="Bruskiewich R."/>
            <person name="Bureau T."/>
            <person name="Miyao A."/>
            <person name="Hirochika H."/>
            <person name="Nishikawa T."/>
            <person name="Kadowaki K."/>
            <person name="Sugiura M."/>
            <person name="Burr B."/>
            <person name="Sasaki T."/>
        </authorList>
    </citation>
    <scope>NUCLEOTIDE SEQUENCE [LARGE SCALE GENOMIC DNA]</scope>
    <source>
        <strain evidence="4">cv. Nipponbare</strain>
    </source>
</reference>
<feature type="region of interest" description="Disordered" evidence="1">
    <location>
        <begin position="1"/>
        <end position="21"/>
    </location>
</feature>
<evidence type="ECO:0000256" key="1">
    <source>
        <dbReference type="SAM" id="MobiDB-lite"/>
    </source>
</evidence>
<dbReference type="EMBL" id="AP004992">
    <property type="protein sequence ID" value="BAD36011.1"/>
    <property type="molecule type" value="Genomic_DNA"/>
</dbReference>
<evidence type="ECO:0000259" key="2">
    <source>
        <dbReference type="Pfam" id="PF05754"/>
    </source>
</evidence>
<dbReference type="Proteomes" id="UP000000763">
    <property type="component" value="Chromosome 6"/>
</dbReference>
<dbReference type="InterPro" id="IPR008552">
    <property type="entry name" value="DUF834"/>
</dbReference>
<sequence length="57" mass="5950">MAAHRQAEGGDKPADGTALGLTNPTVATAWRGAVDGRVEAAAVSRAMASWRPRAWEC</sequence>
<dbReference type="AlphaFoldDB" id="Q69SM4"/>
<evidence type="ECO:0000313" key="4">
    <source>
        <dbReference type="Proteomes" id="UP000000763"/>
    </source>
</evidence>
<dbReference type="Pfam" id="PF05754">
    <property type="entry name" value="DUF834"/>
    <property type="match status" value="1"/>
</dbReference>
<gene>
    <name evidence="3" type="primary">OSJNBa0022O02.30</name>
</gene>
<feature type="domain" description="DUF834" evidence="2">
    <location>
        <begin position="9"/>
        <end position="32"/>
    </location>
</feature>
<accession>Q69SM4</accession>
<proteinExistence type="predicted"/>
<protein>
    <recommendedName>
        <fullName evidence="2">DUF834 domain-containing protein</fullName>
    </recommendedName>
</protein>